<feature type="non-terminal residue" evidence="2">
    <location>
        <position position="120"/>
    </location>
</feature>
<proteinExistence type="predicted"/>
<organism evidence="2">
    <name type="scientific">marine metagenome</name>
    <dbReference type="NCBI Taxonomy" id="408172"/>
    <lineage>
        <taxon>unclassified sequences</taxon>
        <taxon>metagenomes</taxon>
        <taxon>ecological metagenomes</taxon>
    </lineage>
</organism>
<keyword evidence="1" id="KW-0812">Transmembrane</keyword>
<evidence type="ECO:0008006" key="3">
    <source>
        <dbReference type="Google" id="ProtNLM"/>
    </source>
</evidence>
<dbReference type="EMBL" id="UINC01075084">
    <property type="protein sequence ID" value="SVC12924.1"/>
    <property type="molecule type" value="Genomic_DNA"/>
</dbReference>
<evidence type="ECO:0000256" key="1">
    <source>
        <dbReference type="SAM" id="Phobius"/>
    </source>
</evidence>
<accession>A0A382JKH8</accession>
<evidence type="ECO:0000313" key="2">
    <source>
        <dbReference type="EMBL" id="SVC12924.1"/>
    </source>
</evidence>
<feature type="transmembrane region" description="Helical" evidence="1">
    <location>
        <begin position="6"/>
        <end position="27"/>
    </location>
</feature>
<dbReference type="AlphaFoldDB" id="A0A382JKH8"/>
<sequence>MVDEGVARSLFLAGLMIVSVLLGVLLFDVKQEGENLAPVIEGDIPTNILIGDIDSVFLSIYDEEMAGLTLVVSLDGVGITDEPDSDGILEIDISQLGVGSHSIKVVATDSLGQESKWTAS</sequence>
<keyword evidence="1" id="KW-1133">Transmembrane helix</keyword>
<protein>
    <recommendedName>
        <fullName evidence="3">Bacterial Ig-like domain-containing protein</fullName>
    </recommendedName>
</protein>
<keyword evidence="1" id="KW-0472">Membrane</keyword>
<gene>
    <name evidence="2" type="ORF">METZ01_LOCUS265778</name>
</gene>
<name>A0A382JKH8_9ZZZZ</name>
<reference evidence="2" key="1">
    <citation type="submission" date="2018-05" db="EMBL/GenBank/DDBJ databases">
        <authorList>
            <person name="Lanie J.A."/>
            <person name="Ng W.-L."/>
            <person name="Kazmierczak K.M."/>
            <person name="Andrzejewski T.M."/>
            <person name="Davidsen T.M."/>
            <person name="Wayne K.J."/>
            <person name="Tettelin H."/>
            <person name="Glass J.I."/>
            <person name="Rusch D."/>
            <person name="Podicherti R."/>
            <person name="Tsui H.-C.T."/>
            <person name="Winkler M.E."/>
        </authorList>
    </citation>
    <scope>NUCLEOTIDE SEQUENCE</scope>
</reference>